<accession>A0A0J7XUS6</accession>
<dbReference type="PATRIC" id="fig|1114963.3.peg.2721"/>
<organism evidence="1 2">
    <name type="scientific">Novosphingobium barchaimii LL02</name>
    <dbReference type="NCBI Taxonomy" id="1114963"/>
    <lineage>
        <taxon>Bacteria</taxon>
        <taxon>Pseudomonadati</taxon>
        <taxon>Pseudomonadota</taxon>
        <taxon>Alphaproteobacteria</taxon>
        <taxon>Sphingomonadales</taxon>
        <taxon>Sphingomonadaceae</taxon>
        <taxon>Novosphingobium</taxon>
    </lineage>
</organism>
<proteinExistence type="predicted"/>
<dbReference type="EMBL" id="JACU01000005">
    <property type="protein sequence ID" value="KMS55501.1"/>
    <property type="molecule type" value="Genomic_DNA"/>
</dbReference>
<evidence type="ECO:0000313" key="2">
    <source>
        <dbReference type="Proteomes" id="UP000052268"/>
    </source>
</evidence>
<gene>
    <name evidence="1" type="ORF">V474_19420</name>
</gene>
<reference evidence="1 2" key="1">
    <citation type="journal article" date="2015" name="G3 (Bethesda)">
        <title>Insights into Ongoing Evolution of the Hexachlorocyclohexane Catabolic Pathway from Comparative Genomics of Ten Sphingomonadaceae Strains.</title>
        <authorList>
            <person name="Pearce S.L."/>
            <person name="Oakeshott J.G."/>
            <person name="Pandey G."/>
        </authorList>
    </citation>
    <scope>NUCLEOTIDE SEQUENCE [LARGE SCALE GENOMIC DNA]</scope>
    <source>
        <strain evidence="1 2">LL02</strain>
    </source>
</reference>
<protein>
    <submittedName>
        <fullName evidence="1">Uncharacterized protein</fullName>
    </submittedName>
</protein>
<sequence length="94" mass="10480">MADTPTSSVARIWASATTNIDNLHQQLGSEPADRRALEERLAASEEHLLGLRAPDITGVIRKLDTLWQQQLHGLDGVSRQKLMVIQDLRRLTIA</sequence>
<evidence type="ECO:0000313" key="1">
    <source>
        <dbReference type="EMBL" id="KMS55501.1"/>
    </source>
</evidence>
<comment type="caution">
    <text evidence="1">The sequence shown here is derived from an EMBL/GenBank/DDBJ whole genome shotgun (WGS) entry which is preliminary data.</text>
</comment>
<keyword evidence="2" id="KW-1185">Reference proteome</keyword>
<dbReference type="Proteomes" id="UP000052268">
    <property type="component" value="Unassembled WGS sequence"/>
</dbReference>
<dbReference type="AlphaFoldDB" id="A0A0J7XUS6"/>
<name>A0A0J7XUS6_9SPHN</name>
<dbReference type="OrthoDB" id="9892253at2"/>
<dbReference type="RefSeq" id="WP_059151888.1">
    <property type="nucleotide sequence ID" value="NZ_KQ130454.1"/>
</dbReference>